<name>A0ACC2B316_DIPCM</name>
<sequence>MQSLQKGDSSGTDDLEDNAENFTAWEDFYRIDWTPKEFLIKFRQQLEGYQLGANFEFDGVQVNGCNTKLVFKPIGKNGKWRLMFEPKKRDLRLLSRKISLGSLLNFQVGIGHDFHNGATGWKWKITSAFGEMGNSHIRHKTSIPVFPGFDVRVGWNAEYVLPDIHGSLGTGEPVIGMNLGHVSASIERVEAIFTHVT</sequence>
<protein>
    <submittedName>
        <fullName evidence="1">Uncharacterized protein</fullName>
    </submittedName>
</protein>
<dbReference type="EMBL" id="CM055109">
    <property type="protein sequence ID" value="KAJ7524183.1"/>
    <property type="molecule type" value="Genomic_DNA"/>
</dbReference>
<proteinExistence type="predicted"/>
<keyword evidence="2" id="KW-1185">Reference proteome</keyword>
<reference evidence="2" key="1">
    <citation type="journal article" date="2024" name="Proc. Natl. Acad. Sci. U.S.A.">
        <title>Extraordinary preservation of gene collinearity over three hundred million years revealed in homosporous lycophytes.</title>
        <authorList>
            <person name="Li C."/>
            <person name="Wickell D."/>
            <person name="Kuo L.Y."/>
            <person name="Chen X."/>
            <person name="Nie B."/>
            <person name="Liao X."/>
            <person name="Peng D."/>
            <person name="Ji J."/>
            <person name="Jenkins J."/>
            <person name="Williams M."/>
            <person name="Shu S."/>
            <person name="Plott C."/>
            <person name="Barry K."/>
            <person name="Rajasekar S."/>
            <person name="Grimwood J."/>
            <person name="Han X."/>
            <person name="Sun S."/>
            <person name="Hou Z."/>
            <person name="He W."/>
            <person name="Dai G."/>
            <person name="Sun C."/>
            <person name="Schmutz J."/>
            <person name="Leebens-Mack J.H."/>
            <person name="Li F.W."/>
            <person name="Wang L."/>
        </authorList>
    </citation>
    <scope>NUCLEOTIDE SEQUENCE [LARGE SCALE GENOMIC DNA]</scope>
    <source>
        <strain evidence="2">cv. PW_Plant_1</strain>
    </source>
</reference>
<accession>A0ACC2B316</accession>
<evidence type="ECO:0000313" key="1">
    <source>
        <dbReference type="EMBL" id="KAJ7524183.1"/>
    </source>
</evidence>
<gene>
    <name evidence="1" type="ORF">O6H91_18G080800</name>
</gene>
<organism evidence="1 2">
    <name type="scientific">Diphasiastrum complanatum</name>
    <name type="common">Issler's clubmoss</name>
    <name type="synonym">Lycopodium complanatum</name>
    <dbReference type="NCBI Taxonomy" id="34168"/>
    <lineage>
        <taxon>Eukaryota</taxon>
        <taxon>Viridiplantae</taxon>
        <taxon>Streptophyta</taxon>
        <taxon>Embryophyta</taxon>
        <taxon>Tracheophyta</taxon>
        <taxon>Lycopodiopsida</taxon>
        <taxon>Lycopodiales</taxon>
        <taxon>Lycopodiaceae</taxon>
        <taxon>Lycopodioideae</taxon>
        <taxon>Diphasiastrum</taxon>
    </lineage>
</organism>
<comment type="caution">
    <text evidence="1">The sequence shown here is derived from an EMBL/GenBank/DDBJ whole genome shotgun (WGS) entry which is preliminary data.</text>
</comment>
<dbReference type="Proteomes" id="UP001162992">
    <property type="component" value="Chromosome 18"/>
</dbReference>
<evidence type="ECO:0000313" key="2">
    <source>
        <dbReference type="Proteomes" id="UP001162992"/>
    </source>
</evidence>